<dbReference type="PANTHER" id="PTHR18968">
    <property type="entry name" value="THIAMINE PYROPHOSPHATE ENZYMES"/>
    <property type="match status" value="1"/>
</dbReference>
<dbReference type="Pfam" id="PF02776">
    <property type="entry name" value="TPP_enzyme_N"/>
    <property type="match status" value="1"/>
</dbReference>
<feature type="domain" description="Thiamine pyrophosphate enzyme TPP-binding" evidence="5">
    <location>
        <begin position="394"/>
        <end position="546"/>
    </location>
</feature>
<dbReference type="Pfam" id="PF02775">
    <property type="entry name" value="TPP_enzyme_C"/>
    <property type="match status" value="1"/>
</dbReference>
<dbReference type="InterPro" id="IPR029061">
    <property type="entry name" value="THDP-binding"/>
</dbReference>
<dbReference type="NCBIfam" id="TIGR02418">
    <property type="entry name" value="acolac_catab"/>
    <property type="match status" value="1"/>
</dbReference>
<dbReference type="PANTHER" id="PTHR18968:SF129">
    <property type="entry name" value="ACETOLACTATE SYNTHASE"/>
    <property type="match status" value="1"/>
</dbReference>
<dbReference type="InterPro" id="IPR011766">
    <property type="entry name" value="TPP_enzyme_TPP-bd"/>
</dbReference>
<protein>
    <recommendedName>
        <fullName evidence="9">Pyruvate decarboxylase</fullName>
    </recommendedName>
</protein>
<dbReference type="CDD" id="cd07035">
    <property type="entry name" value="TPP_PYR_POX_like"/>
    <property type="match status" value="1"/>
</dbReference>
<evidence type="ECO:0000259" key="4">
    <source>
        <dbReference type="Pfam" id="PF00205"/>
    </source>
</evidence>
<keyword evidence="8" id="KW-1185">Reference proteome</keyword>
<dbReference type="NCBIfam" id="NF006378">
    <property type="entry name" value="PRK08617.1"/>
    <property type="match status" value="1"/>
</dbReference>
<evidence type="ECO:0000313" key="7">
    <source>
        <dbReference type="EMBL" id="KAL2066301.1"/>
    </source>
</evidence>
<dbReference type="Pfam" id="PF00205">
    <property type="entry name" value="TPP_enzyme_M"/>
    <property type="match status" value="1"/>
</dbReference>
<dbReference type="InterPro" id="IPR012000">
    <property type="entry name" value="Thiamin_PyroP_enz_cen_dom"/>
</dbReference>
<evidence type="ECO:0000259" key="5">
    <source>
        <dbReference type="Pfam" id="PF02775"/>
    </source>
</evidence>
<dbReference type="SUPFAM" id="SSF52518">
    <property type="entry name" value="Thiamin diphosphate-binding fold (THDP-binding)"/>
    <property type="match status" value="2"/>
</dbReference>
<dbReference type="EMBL" id="JAZHXI010000011">
    <property type="protein sequence ID" value="KAL2066301.1"/>
    <property type="molecule type" value="Genomic_DNA"/>
</dbReference>
<comment type="caution">
    <text evidence="7">The sequence shown here is derived from an EMBL/GenBank/DDBJ whole genome shotgun (WGS) entry which is preliminary data.</text>
</comment>
<evidence type="ECO:0000259" key="6">
    <source>
        <dbReference type="Pfam" id="PF02776"/>
    </source>
</evidence>
<name>A0ABR4CAM1_9HELO</name>
<feature type="domain" description="Thiamine pyrophosphate enzyme N-terminal TPP-binding" evidence="6">
    <location>
        <begin position="7"/>
        <end position="118"/>
    </location>
</feature>
<evidence type="ECO:0000313" key="8">
    <source>
        <dbReference type="Proteomes" id="UP001595075"/>
    </source>
</evidence>
<dbReference type="InterPro" id="IPR012782">
    <property type="entry name" value="Acetolactate_synth_catblc"/>
</dbReference>
<comment type="similarity">
    <text evidence="1 3">Belongs to the TPP enzyme family.</text>
</comment>
<dbReference type="Gene3D" id="3.40.50.1220">
    <property type="entry name" value="TPP-binding domain"/>
    <property type="match status" value="1"/>
</dbReference>
<dbReference type="Proteomes" id="UP001595075">
    <property type="component" value="Unassembled WGS sequence"/>
</dbReference>
<evidence type="ECO:0000256" key="3">
    <source>
        <dbReference type="RuleBase" id="RU362132"/>
    </source>
</evidence>
<reference evidence="7 8" key="1">
    <citation type="journal article" date="2024" name="Commun. Biol.">
        <title>Comparative genomic analysis of thermophilic fungi reveals convergent evolutionary adaptations and gene losses.</title>
        <authorList>
            <person name="Steindorff A.S."/>
            <person name="Aguilar-Pontes M.V."/>
            <person name="Robinson A.J."/>
            <person name="Andreopoulos B."/>
            <person name="LaButti K."/>
            <person name="Kuo A."/>
            <person name="Mondo S."/>
            <person name="Riley R."/>
            <person name="Otillar R."/>
            <person name="Haridas S."/>
            <person name="Lipzen A."/>
            <person name="Grimwood J."/>
            <person name="Schmutz J."/>
            <person name="Clum A."/>
            <person name="Reid I.D."/>
            <person name="Moisan M.C."/>
            <person name="Butler G."/>
            <person name="Nguyen T.T.M."/>
            <person name="Dewar K."/>
            <person name="Conant G."/>
            <person name="Drula E."/>
            <person name="Henrissat B."/>
            <person name="Hansel C."/>
            <person name="Singer S."/>
            <person name="Hutchinson M.I."/>
            <person name="de Vries R.P."/>
            <person name="Natvig D.O."/>
            <person name="Powell A.J."/>
            <person name="Tsang A."/>
            <person name="Grigoriev I.V."/>
        </authorList>
    </citation>
    <scope>NUCLEOTIDE SEQUENCE [LARGE SCALE GENOMIC DNA]</scope>
    <source>
        <strain evidence="7 8">CBS 494.80</strain>
    </source>
</reference>
<evidence type="ECO:0000256" key="2">
    <source>
        <dbReference type="ARBA" id="ARBA00023052"/>
    </source>
</evidence>
<keyword evidence="2 3" id="KW-0786">Thiamine pyrophosphate</keyword>
<dbReference type="InterPro" id="IPR012001">
    <property type="entry name" value="Thiamin_PyroP_enz_TPP-bd_dom"/>
</dbReference>
<feature type="domain" description="Thiamine pyrophosphate enzyme central" evidence="4">
    <location>
        <begin position="197"/>
        <end position="332"/>
    </location>
</feature>
<dbReference type="SUPFAM" id="SSF52467">
    <property type="entry name" value="DHS-like NAD/FAD-binding domain"/>
    <property type="match status" value="1"/>
</dbReference>
<evidence type="ECO:0008006" key="9">
    <source>
        <dbReference type="Google" id="ProtNLM"/>
    </source>
</evidence>
<evidence type="ECO:0000256" key="1">
    <source>
        <dbReference type="ARBA" id="ARBA00007812"/>
    </source>
</evidence>
<dbReference type="InterPro" id="IPR045229">
    <property type="entry name" value="TPP_enz"/>
</dbReference>
<accession>A0ABR4CAM1</accession>
<proteinExistence type="inferred from homology"/>
<dbReference type="Gene3D" id="3.40.50.970">
    <property type="match status" value="2"/>
</dbReference>
<dbReference type="InterPro" id="IPR029035">
    <property type="entry name" value="DHS-like_NAD/FAD-binding_dom"/>
</dbReference>
<sequence length="566" mass="61724">MSSSSEMKPARIVVESLINAGVKMVFGIPGAKIDALFDELLDHPEIKLVVCRHEQNAAFIAAAIGRLTGSPGVCVATSGPGGTNLVTALATANTEGDPVVALVGSVPRNQSAAKTHQSMRLMDVIAPIAKKTQSVDHQDQVADIVLDAFRTAATYPQGVAAVALPLDVMSTFPSLFKAFRSEAFRPPVYGSAPADLITKLSSIINEAKLPVLLLGMRASDPATVAIIHKLLKKHPIPVLETFQAAGCVSRELQHLYFGRLGLFRNQPGDKLLAKSDLVLTVGYDPTEYDPFSWNVNCDLRIVHLDVRACDFTHHYQPEIELIGGIGLTLEALTVQLAERNNTANPTVCSEVSTEFRSWNDTCYVKAGPDVLIHPLHFISTFQRLIEDTTVICCDVGTVYIYMSRYFFCYHPRHFLVSNGQQTLGVALPWAIAASLVQSPNDPSKREKVISISGDGGFMFTSQELSTAVQQECDITHFIWNDGTYNMVSFQEEAKYGRNSGVNLGGVDFVKFAESFGARGFRVERAQDLEAVIKEALAFKGVSIVDIPIDYSHVSELMSNIIGKEFN</sequence>
<organism evidence="7 8">
    <name type="scientific">Oculimacula yallundae</name>
    <dbReference type="NCBI Taxonomy" id="86028"/>
    <lineage>
        <taxon>Eukaryota</taxon>
        <taxon>Fungi</taxon>
        <taxon>Dikarya</taxon>
        <taxon>Ascomycota</taxon>
        <taxon>Pezizomycotina</taxon>
        <taxon>Leotiomycetes</taxon>
        <taxon>Helotiales</taxon>
        <taxon>Ploettnerulaceae</taxon>
        <taxon>Oculimacula</taxon>
    </lineage>
</organism>
<gene>
    <name evidence="7" type="ORF">VTL71DRAFT_2372</name>
</gene>